<evidence type="ECO:0000256" key="6">
    <source>
        <dbReference type="ARBA" id="ARBA00022475"/>
    </source>
</evidence>
<dbReference type="InterPro" id="IPR001611">
    <property type="entry name" value="Leu-rich_rpt"/>
</dbReference>
<evidence type="ECO:0000256" key="20">
    <source>
        <dbReference type="ARBA" id="ARBA00023180"/>
    </source>
</evidence>
<evidence type="ECO:0000256" key="8">
    <source>
        <dbReference type="ARBA" id="ARBA00022553"/>
    </source>
</evidence>
<dbReference type="EMBL" id="OZ075145">
    <property type="protein sequence ID" value="CAL5045929.1"/>
    <property type="molecule type" value="Genomic_DNA"/>
</dbReference>
<dbReference type="PROSITE" id="PS00107">
    <property type="entry name" value="PROTEIN_KINASE_ATP"/>
    <property type="match status" value="1"/>
</dbReference>
<accession>A0ABC9DUD1</accession>
<comment type="function">
    <text evidence="24">The processed protein kinase Xa21 chain released by protein cleavage after X.oryzae pv. oryzae protein Ax21 detection translocates into the nucleus where it can bind and regulate WRKY62, a transcription factor. Confers resistance to the bacterial pathogen X.oryzae pv. oryzae (Xoo).</text>
</comment>
<dbReference type="SMART" id="SM00220">
    <property type="entry name" value="S_TKc"/>
    <property type="match status" value="1"/>
</dbReference>
<dbReference type="FunFam" id="3.80.10.10:FF:000095">
    <property type="entry name" value="LRR receptor-like serine/threonine-protein kinase GSO1"/>
    <property type="match status" value="1"/>
</dbReference>
<dbReference type="SMART" id="SM00369">
    <property type="entry name" value="LRR_TYP"/>
    <property type="match status" value="4"/>
</dbReference>
<evidence type="ECO:0000256" key="18">
    <source>
        <dbReference type="ARBA" id="ARBA00023136"/>
    </source>
</evidence>
<keyword evidence="6" id="KW-1003">Cell membrane</keyword>
<comment type="catalytic activity">
    <reaction evidence="21">
        <text>L-threonyl-[protein] + ATP = O-phospho-L-threonyl-[protein] + ADP + H(+)</text>
        <dbReference type="Rhea" id="RHEA:46608"/>
        <dbReference type="Rhea" id="RHEA-COMP:11060"/>
        <dbReference type="Rhea" id="RHEA-COMP:11605"/>
        <dbReference type="ChEBI" id="CHEBI:15378"/>
        <dbReference type="ChEBI" id="CHEBI:30013"/>
        <dbReference type="ChEBI" id="CHEBI:30616"/>
        <dbReference type="ChEBI" id="CHEBI:61977"/>
        <dbReference type="ChEBI" id="CHEBI:456216"/>
        <dbReference type="EC" id="2.7.11.1"/>
    </reaction>
</comment>
<dbReference type="PROSITE" id="PS50011">
    <property type="entry name" value="PROTEIN_KINASE_DOM"/>
    <property type="match status" value="1"/>
</dbReference>
<evidence type="ECO:0000256" key="25">
    <source>
        <dbReference type="ARBA" id="ARBA00072040"/>
    </source>
</evidence>
<sequence>MESRQCLCLLALVNFILLQLFTYCSSSTHNDLGVLLSFKSFITKDPLSALSSWNAHGNNASSGIHGLCGWTGVTCSGHHPGRITALRLRGLDLVGTISPQLGNLTHLRVLDLSDNKLEGDIPPSLAYCFALRKLNLSTNFLSGTIPSTMSHLSKLVVLNIGKNNISGFIPSSFANLTVLAMFSIFNNYVHGEIPPWLGNFTRLTYLNIAFNMMSGHVPPVLSKLAYLENIYTEVNNLHGSIHPSLFNMSRLEAFNVGSNKLSGSLPPDMGFTLPNLRGFSAFYNNFEGQIPASLANISLLERFIIHGNRFQGRIPPNIGTNGLLTVFEVGKNELQATGPRDWDFLTSLVNCSNLIYFNIQLNNLSGILPNTISNLSQELQGFSVGENSITGHIPAGLGRYYKLRTLGFAENLFTGTIPSDIGKLCNLHELFLYQNRLYGEIPSALGNITQVNLFLLSDNYLEGGIPTTLGNLSMLNSFDISNNILNGLIPQEVISISSLTQTFDLSSNALSGPIPPQIRMMVNVGTIDLSSNKLSGDIARELGSCLELQFLYLQDNFLEGQIPRDLSALKGLQVLDLSANNLSGPIPEFLERFQELRMLNLSFNHLSGPVPDRAIFTNASALSLTGNINLCGGPLYLHLPACPSQPPNSLAWHASLKKLIFCVVGGFFFVLVCTSVCYYVNKLRTKPVSGNRDQGSTFFIHQRISYAELYVATNSFSSQNLIGRGNFSSVYKGMLPNGIHSISVAVKILDLQRQGGSSSFMSECNILKRVRHRKLVKVITVCDSLDHNGDEFRALVLEFISNGSLDKWLHPDLGVENSEDSLRMLSHVRKLSIALDVAEALEYLHHHTYPSIVHCDIKPSNILLDDDMTAHVADFGLAKVMSAETSGQYLSETSVGIKGTIGYVAPEYGLGAEISVEGDVFSYGVLLLEILTGRRPTDASTHDATSLPKFVEKLYPDKLLEIMGDSMPRYNEIETQEIVDLFIAPISRLGLACCRDSPRQRMNMGEVVKELSNIKKACESRINPRQVPNMQSSITAPLI</sequence>
<feature type="domain" description="Protein kinase" evidence="29">
    <location>
        <begin position="716"/>
        <end position="1014"/>
    </location>
</feature>
<proteinExistence type="inferred from homology"/>
<evidence type="ECO:0000256" key="11">
    <source>
        <dbReference type="ARBA" id="ARBA00022692"/>
    </source>
</evidence>
<keyword evidence="11 27" id="KW-0812">Transmembrane</keyword>
<dbReference type="InterPro" id="IPR032675">
    <property type="entry name" value="LRR_dom_sf"/>
</dbReference>
<dbReference type="GO" id="GO:0005789">
    <property type="term" value="C:endoplasmic reticulum membrane"/>
    <property type="evidence" value="ECO:0007669"/>
    <property type="project" value="UniProtKB-SubCell"/>
</dbReference>
<evidence type="ECO:0000256" key="22">
    <source>
        <dbReference type="ARBA" id="ARBA00048679"/>
    </source>
</evidence>
<keyword evidence="18 27" id="KW-0472">Membrane</keyword>
<dbReference type="SUPFAM" id="SSF56112">
    <property type="entry name" value="Protein kinase-like (PK-like)"/>
    <property type="match status" value="1"/>
</dbReference>
<dbReference type="GO" id="GO:0004674">
    <property type="term" value="F:protein serine/threonine kinase activity"/>
    <property type="evidence" value="ECO:0007669"/>
    <property type="project" value="UniProtKB-KW"/>
</dbReference>
<dbReference type="InterPro" id="IPR011009">
    <property type="entry name" value="Kinase-like_dom_sf"/>
</dbReference>
<keyword evidence="15" id="KW-0418">Kinase</keyword>
<keyword evidence="13" id="KW-0677">Repeat</keyword>
<protein>
    <recommendedName>
        <fullName evidence="25">Receptor kinase-like protein Xa21</fullName>
        <ecNumber evidence="5">2.7.11.1</ecNumber>
    </recommendedName>
</protein>
<evidence type="ECO:0000256" key="21">
    <source>
        <dbReference type="ARBA" id="ARBA00047899"/>
    </source>
</evidence>
<keyword evidence="12 28" id="KW-0732">Signal</keyword>
<keyword evidence="14 26" id="KW-0547">Nucleotide-binding</keyword>
<evidence type="ECO:0000256" key="23">
    <source>
        <dbReference type="ARBA" id="ARBA00054320"/>
    </source>
</evidence>
<keyword evidence="17 27" id="KW-1133">Transmembrane helix</keyword>
<evidence type="ECO:0000256" key="4">
    <source>
        <dbReference type="ARBA" id="ARBA00008684"/>
    </source>
</evidence>
<dbReference type="SUPFAM" id="SSF52058">
    <property type="entry name" value="L domain-like"/>
    <property type="match status" value="2"/>
</dbReference>
<feature type="chain" id="PRO_5044821714" description="Receptor kinase-like protein Xa21" evidence="28">
    <location>
        <begin position="27"/>
        <end position="1039"/>
    </location>
</feature>
<dbReference type="GO" id="GO:0005524">
    <property type="term" value="F:ATP binding"/>
    <property type="evidence" value="ECO:0007669"/>
    <property type="project" value="UniProtKB-UniRule"/>
</dbReference>
<comment type="function">
    <text evidence="23">Receptor kinase that detects X.oryzae pv. oryzae protein Ax21 to promote innate immunity. Following X.oryzae pv. oryzae protein Ax21 detection, undergoes cleavage, releasing the processed protein kinase Xa21 chain.</text>
</comment>
<dbReference type="Proteomes" id="UP001497457">
    <property type="component" value="Chromosome 35b"/>
</dbReference>
<keyword evidence="10" id="KW-0808">Transferase</keyword>
<evidence type="ECO:0000256" key="1">
    <source>
        <dbReference type="ARBA" id="ARBA00004162"/>
    </source>
</evidence>
<comment type="subcellular location">
    <subcellularLocation>
        <location evidence="1">Cell membrane</location>
        <topology evidence="1">Single-pass membrane protein</topology>
    </subcellularLocation>
    <subcellularLocation>
        <location evidence="2">Endoplasmic reticulum membrane</location>
        <topology evidence="2">Single-pass membrane protein</topology>
    </subcellularLocation>
    <subcellularLocation>
        <location evidence="3">Membrane</location>
        <topology evidence="3">Single-pass type I membrane protein</topology>
    </subcellularLocation>
</comment>
<evidence type="ECO:0000256" key="28">
    <source>
        <dbReference type="SAM" id="SignalP"/>
    </source>
</evidence>
<evidence type="ECO:0000256" key="16">
    <source>
        <dbReference type="ARBA" id="ARBA00022840"/>
    </source>
</evidence>
<dbReference type="PROSITE" id="PS51450">
    <property type="entry name" value="LRR"/>
    <property type="match status" value="1"/>
</dbReference>
<dbReference type="FunFam" id="1.10.510.10:FF:000358">
    <property type="entry name" value="Putative leucine-rich repeat receptor-like serine/threonine-protein kinase"/>
    <property type="match status" value="1"/>
</dbReference>
<dbReference type="FunFam" id="3.80.10.10:FF:000288">
    <property type="entry name" value="LRR receptor-like serine/threonine-protein kinase EFR"/>
    <property type="match status" value="1"/>
</dbReference>
<dbReference type="InterPro" id="IPR017441">
    <property type="entry name" value="Protein_kinase_ATP_BS"/>
</dbReference>
<evidence type="ECO:0000313" key="31">
    <source>
        <dbReference type="Proteomes" id="UP001497457"/>
    </source>
</evidence>
<evidence type="ECO:0000313" key="30">
    <source>
        <dbReference type="EMBL" id="CAL5045929.1"/>
    </source>
</evidence>
<dbReference type="AlphaFoldDB" id="A0ABC9DUD1"/>
<keyword evidence="7" id="KW-0723">Serine/threonine-protein kinase</keyword>
<dbReference type="Gene3D" id="3.30.200.20">
    <property type="entry name" value="Phosphorylase Kinase, domain 1"/>
    <property type="match status" value="1"/>
</dbReference>
<dbReference type="GO" id="GO:0005886">
    <property type="term" value="C:plasma membrane"/>
    <property type="evidence" value="ECO:0007669"/>
    <property type="project" value="UniProtKB-SubCell"/>
</dbReference>
<dbReference type="InterPro" id="IPR000719">
    <property type="entry name" value="Prot_kinase_dom"/>
</dbReference>
<dbReference type="PANTHER" id="PTHR27000">
    <property type="entry name" value="LEUCINE-RICH REPEAT RECEPTOR-LIKE PROTEIN KINASE FAMILY PROTEIN-RELATED"/>
    <property type="match status" value="1"/>
</dbReference>
<dbReference type="InterPro" id="IPR003591">
    <property type="entry name" value="Leu-rich_rpt_typical-subtyp"/>
</dbReference>
<feature type="signal peptide" evidence="28">
    <location>
        <begin position="1"/>
        <end position="26"/>
    </location>
</feature>
<keyword evidence="31" id="KW-1185">Reference proteome</keyword>
<dbReference type="PANTHER" id="PTHR27000:SF733">
    <property type="entry name" value="PROTEIN KINASE DOMAIN-CONTAINING PROTEIN"/>
    <property type="match status" value="1"/>
</dbReference>
<dbReference type="Pfam" id="PF00069">
    <property type="entry name" value="Pkinase"/>
    <property type="match status" value="1"/>
</dbReference>
<evidence type="ECO:0000256" key="10">
    <source>
        <dbReference type="ARBA" id="ARBA00022679"/>
    </source>
</evidence>
<keyword evidence="9" id="KW-0433">Leucine-rich repeat</keyword>
<evidence type="ECO:0000256" key="12">
    <source>
        <dbReference type="ARBA" id="ARBA00022729"/>
    </source>
</evidence>
<gene>
    <name evidence="30" type="ORF">URODEC1_LOCUS89064</name>
</gene>
<evidence type="ECO:0000259" key="29">
    <source>
        <dbReference type="PROSITE" id="PS50011"/>
    </source>
</evidence>
<keyword evidence="20" id="KW-0325">Glycoprotein</keyword>
<keyword evidence="8" id="KW-0597">Phosphoprotein</keyword>
<evidence type="ECO:0000256" key="27">
    <source>
        <dbReference type="SAM" id="Phobius"/>
    </source>
</evidence>
<evidence type="ECO:0000256" key="17">
    <source>
        <dbReference type="ARBA" id="ARBA00022989"/>
    </source>
</evidence>
<dbReference type="InterPro" id="IPR008271">
    <property type="entry name" value="Ser/Thr_kinase_AS"/>
</dbReference>
<comment type="catalytic activity">
    <reaction evidence="22">
        <text>L-seryl-[protein] + ATP = O-phospho-L-seryl-[protein] + ADP + H(+)</text>
        <dbReference type="Rhea" id="RHEA:17989"/>
        <dbReference type="Rhea" id="RHEA-COMP:9863"/>
        <dbReference type="Rhea" id="RHEA-COMP:11604"/>
        <dbReference type="ChEBI" id="CHEBI:15378"/>
        <dbReference type="ChEBI" id="CHEBI:29999"/>
        <dbReference type="ChEBI" id="CHEBI:30616"/>
        <dbReference type="ChEBI" id="CHEBI:83421"/>
        <dbReference type="ChEBI" id="CHEBI:456216"/>
        <dbReference type="EC" id="2.7.11.1"/>
    </reaction>
</comment>
<feature type="transmembrane region" description="Helical" evidence="27">
    <location>
        <begin position="658"/>
        <end position="680"/>
    </location>
</feature>
<dbReference type="EC" id="2.7.11.1" evidence="5"/>
<name>A0ABC9DUD1_9POAL</name>
<dbReference type="Gene3D" id="3.80.10.10">
    <property type="entry name" value="Ribonuclease Inhibitor"/>
    <property type="match status" value="2"/>
</dbReference>
<dbReference type="InterPro" id="IPR013210">
    <property type="entry name" value="LRR_N_plant-typ"/>
</dbReference>
<dbReference type="Pfam" id="PF23598">
    <property type="entry name" value="LRR_14"/>
    <property type="match status" value="1"/>
</dbReference>
<comment type="similarity">
    <text evidence="4">Belongs to the protein kinase superfamily. Ser/Thr protein kinase family.</text>
</comment>
<evidence type="ECO:0000256" key="5">
    <source>
        <dbReference type="ARBA" id="ARBA00012513"/>
    </source>
</evidence>
<evidence type="ECO:0000256" key="2">
    <source>
        <dbReference type="ARBA" id="ARBA00004389"/>
    </source>
</evidence>
<evidence type="ECO:0000256" key="15">
    <source>
        <dbReference type="ARBA" id="ARBA00022777"/>
    </source>
</evidence>
<reference evidence="31" key="1">
    <citation type="submission" date="2024-06" db="EMBL/GenBank/DDBJ databases">
        <authorList>
            <person name="Ryan C."/>
        </authorList>
    </citation>
    <scope>NUCLEOTIDE SEQUENCE [LARGE SCALE GENOMIC DNA]</scope>
</reference>
<organism evidence="30 31">
    <name type="scientific">Urochloa decumbens</name>
    <dbReference type="NCBI Taxonomy" id="240449"/>
    <lineage>
        <taxon>Eukaryota</taxon>
        <taxon>Viridiplantae</taxon>
        <taxon>Streptophyta</taxon>
        <taxon>Embryophyta</taxon>
        <taxon>Tracheophyta</taxon>
        <taxon>Spermatophyta</taxon>
        <taxon>Magnoliopsida</taxon>
        <taxon>Liliopsida</taxon>
        <taxon>Poales</taxon>
        <taxon>Poaceae</taxon>
        <taxon>PACMAD clade</taxon>
        <taxon>Panicoideae</taxon>
        <taxon>Panicodae</taxon>
        <taxon>Paniceae</taxon>
        <taxon>Melinidinae</taxon>
        <taxon>Urochloa</taxon>
    </lineage>
</organism>
<dbReference type="PROSITE" id="PS00108">
    <property type="entry name" value="PROTEIN_KINASE_ST"/>
    <property type="match status" value="1"/>
</dbReference>
<dbReference type="Gene3D" id="1.10.510.10">
    <property type="entry name" value="Transferase(Phosphotransferase) domain 1"/>
    <property type="match status" value="1"/>
</dbReference>
<dbReference type="InterPro" id="IPR055414">
    <property type="entry name" value="LRR_R13L4/SHOC2-like"/>
</dbReference>
<dbReference type="FunFam" id="3.30.200.20:FF:000432">
    <property type="entry name" value="LRR receptor-like serine/threonine-protein kinase EFR"/>
    <property type="match status" value="1"/>
</dbReference>
<reference evidence="30 31" key="2">
    <citation type="submission" date="2024-10" db="EMBL/GenBank/DDBJ databases">
        <authorList>
            <person name="Ryan C."/>
        </authorList>
    </citation>
    <scope>NUCLEOTIDE SEQUENCE [LARGE SCALE GENOMIC DNA]</scope>
</reference>
<keyword evidence="16 26" id="KW-0067">ATP-binding</keyword>
<evidence type="ECO:0000256" key="14">
    <source>
        <dbReference type="ARBA" id="ARBA00022741"/>
    </source>
</evidence>
<evidence type="ECO:0000256" key="13">
    <source>
        <dbReference type="ARBA" id="ARBA00022737"/>
    </source>
</evidence>
<dbReference type="Pfam" id="PF00560">
    <property type="entry name" value="LRR_1"/>
    <property type="match status" value="1"/>
</dbReference>
<evidence type="ECO:0000256" key="26">
    <source>
        <dbReference type="PROSITE-ProRule" id="PRU10141"/>
    </source>
</evidence>
<evidence type="ECO:0000256" key="19">
    <source>
        <dbReference type="ARBA" id="ARBA00023170"/>
    </source>
</evidence>
<evidence type="ECO:0000256" key="3">
    <source>
        <dbReference type="ARBA" id="ARBA00004479"/>
    </source>
</evidence>
<keyword evidence="19" id="KW-0675">Receptor</keyword>
<evidence type="ECO:0000256" key="24">
    <source>
        <dbReference type="ARBA" id="ARBA00056628"/>
    </source>
</evidence>
<dbReference type="Pfam" id="PF08263">
    <property type="entry name" value="LRRNT_2"/>
    <property type="match status" value="1"/>
</dbReference>
<evidence type="ECO:0000256" key="7">
    <source>
        <dbReference type="ARBA" id="ARBA00022527"/>
    </source>
</evidence>
<evidence type="ECO:0000256" key="9">
    <source>
        <dbReference type="ARBA" id="ARBA00022614"/>
    </source>
</evidence>
<feature type="binding site" evidence="26">
    <location>
        <position position="747"/>
    </location>
    <ligand>
        <name>ATP</name>
        <dbReference type="ChEBI" id="CHEBI:30616"/>
    </ligand>
</feature>